<name>A0A3N9UEU6_9BACI</name>
<keyword evidence="2" id="KW-0732">Signal</keyword>
<feature type="chain" id="PRO_5017966966" evidence="2">
    <location>
        <begin position="25"/>
        <end position="461"/>
    </location>
</feature>
<dbReference type="EMBL" id="RRCT01000007">
    <property type="protein sequence ID" value="RQW74759.1"/>
    <property type="molecule type" value="Genomic_DNA"/>
</dbReference>
<keyword evidence="1" id="KW-1133">Transmembrane helix</keyword>
<feature type="signal peptide" evidence="2">
    <location>
        <begin position="1"/>
        <end position="24"/>
    </location>
</feature>
<feature type="transmembrane region" description="Helical" evidence="1">
    <location>
        <begin position="437"/>
        <end position="455"/>
    </location>
</feature>
<gene>
    <name evidence="3" type="ORF">EBB45_09145</name>
</gene>
<protein>
    <submittedName>
        <fullName evidence="3">Processed acidic surface protein</fullName>
    </submittedName>
</protein>
<evidence type="ECO:0000313" key="3">
    <source>
        <dbReference type="EMBL" id="RQW74759.1"/>
    </source>
</evidence>
<accession>A0A3N9UEU6</accession>
<evidence type="ECO:0000256" key="1">
    <source>
        <dbReference type="SAM" id="Phobius"/>
    </source>
</evidence>
<dbReference type="NCBIfam" id="TIGR04383">
    <property type="entry name" value="acidic_w_LPXTA"/>
    <property type="match status" value="2"/>
</dbReference>
<keyword evidence="4" id="KW-1185">Reference proteome</keyword>
<organism evidence="3 4">
    <name type="scientific">Lysinibacillus composti</name>
    <dbReference type="NCBI Taxonomy" id="720633"/>
    <lineage>
        <taxon>Bacteria</taxon>
        <taxon>Bacillati</taxon>
        <taxon>Bacillota</taxon>
        <taxon>Bacilli</taxon>
        <taxon>Bacillales</taxon>
        <taxon>Bacillaceae</taxon>
        <taxon>Lysinibacillus</taxon>
    </lineage>
</organism>
<evidence type="ECO:0000313" key="4">
    <source>
        <dbReference type="Proteomes" id="UP000274033"/>
    </source>
</evidence>
<dbReference type="Proteomes" id="UP000274033">
    <property type="component" value="Unassembled WGS sequence"/>
</dbReference>
<evidence type="ECO:0000256" key="2">
    <source>
        <dbReference type="SAM" id="SignalP"/>
    </source>
</evidence>
<dbReference type="NCBIfam" id="TIGR01167">
    <property type="entry name" value="LPXTG_anchor"/>
    <property type="match status" value="1"/>
</dbReference>
<proteinExistence type="predicted"/>
<dbReference type="InterPro" id="IPR030832">
    <property type="entry name" value="Acidic_LPXTA"/>
</dbReference>
<keyword evidence="1" id="KW-0812">Transmembrane</keyword>
<dbReference type="RefSeq" id="WP_124764183.1">
    <property type="nucleotide sequence ID" value="NZ_JAFBDY010000006.1"/>
</dbReference>
<dbReference type="AlphaFoldDB" id="A0A3N9UEU6"/>
<reference evidence="3 4" key="1">
    <citation type="journal article" date="2013" name="J. Microbiol.">
        <title>Lysinibacillus chungkukjangi sp. nov., isolated from Chungkukjang, Korean fermented soybean food.</title>
        <authorList>
            <person name="Kim S.J."/>
            <person name="Jang Y.H."/>
            <person name="Hamada M."/>
            <person name="Ahn J.H."/>
            <person name="Weon H.Y."/>
            <person name="Suzuki K."/>
            <person name="Whang K.S."/>
            <person name="Kwon S.W."/>
        </authorList>
    </citation>
    <scope>NUCLEOTIDE SEQUENCE [LARGE SCALE GENOMIC DNA]</scope>
    <source>
        <strain evidence="3 4">MCCC 1A12701</strain>
    </source>
</reference>
<sequence length="461" mass="52844">MKKLGALLLSFSLLIALFPQLTMAAQDTSFEQDLTSYLQQVSSERGFEVTKEDVEMILSYYDDGLENFDSVEELADFLGEVIKADYSNLNTIYEEYDLNQESLELLLQENGEVLTDYIFLDDLDSSVYFYSEDGVFERDPNFDQDLVTYLTTISEQRGFDVTKEDVEITLADYDLSLDDFESVEELSDFLGEVIKADYSNLDYLYETYETTQQELFSLLEENGESINDYIFIDDLKWLFADVDLSDLLDYLFEDLAPLLEQIDLSDEELNQMKNHLMSLEDHLSNPDTAERLNQLGEELMTFDLDVTIEPTLQQVAKIASIYEEFFSIFQVKASYSLVKGDSETPISFTDLLNLEDLEGTNFKVAFYTLDGQFLADLILTEEFLNSEFLNEIGNEIEESVDEVTEEPVVKTNEQIVAKTEEYQTVKGGKLPKTATDYIPNALIGLMIVMLGLFMFRKVRNA</sequence>
<comment type="caution">
    <text evidence="3">The sequence shown here is derived from an EMBL/GenBank/DDBJ whole genome shotgun (WGS) entry which is preliminary data.</text>
</comment>
<dbReference type="OrthoDB" id="2718583at2"/>
<keyword evidence="1" id="KW-0472">Membrane</keyword>